<comment type="similarity">
    <text evidence="1">Belongs to the 'phage' integrase family.</text>
</comment>
<dbReference type="PANTHER" id="PTHR30349">
    <property type="entry name" value="PHAGE INTEGRASE-RELATED"/>
    <property type="match status" value="1"/>
</dbReference>
<organism evidence="6 7">
    <name type="scientific">Prauserella endophytica</name>
    <dbReference type="NCBI Taxonomy" id="1592324"/>
    <lineage>
        <taxon>Bacteria</taxon>
        <taxon>Bacillati</taxon>
        <taxon>Actinomycetota</taxon>
        <taxon>Actinomycetes</taxon>
        <taxon>Pseudonocardiales</taxon>
        <taxon>Pseudonocardiaceae</taxon>
        <taxon>Prauserella</taxon>
        <taxon>Prauserella coralliicola group</taxon>
    </lineage>
</organism>
<dbReference type="EMBL" id="SWMS01000031">
    <property type="protein sequence ID" value="TKG61305.1"/>
    <property type="molecule type" value="Genomic_DNA"/>
</dbReference>
<feature type="domain" description="Tyr recombinase" evidence="5">
    <location>
        <begin position="171"/>
        <end position="369"/>
    </location>
</feature>
<evidence type="ECO:0000313" key="6">
    <source>
        <dbReference type="EMBL" id="TKG61305.1"/>
    </source>
</evidence>
<keyword evidence="3" id="KW-0233">DNA recombination</keyword>
<evidence type="ECO:0000259" key="5">
    <source>
        <dbReference type="PROSITE" id="PS51898"/>
    </source>
</evidence>
<reference evidence="6 7" key="1">
    <citation type="journal article" date="2015" name="Antonie Van Leeuwenhoek">
        <title>Prauserella endophytica sp. nov., an endophytic actinobacterium isolated from Tamarix taklamakanensis.</title>
        <authorList>
            <person name="Liu J.M."/>
            <person name="Habden X."/>
            <person name="Guo L."/>
            <person name="Tuo L."/>
            <person name="Jiang Z.K."/>
            <person name="Liu S.W."/>
            <person name="Liu X.F."/>
            <person name="Chen L."/>
            <person name="Li R.F."/>
            <person name="Zhang Y.Q."/>
            <person name="Sun C.H."/>
        </authorList>
    </citation>
    <scope>NUCLEOTIDE SEQUENCE [LARGE SCALE GENOMIC DNA]</scope>
    <source>
        <strain evidence="6 7">CGMCC 4.7182</strain>
    </source>
</reference>
<feature type="compositionally biased region" description="Basic and acidic residues" evidence="4">
    <location>
        <begin position="381"/>
        <end position="396"/>
    </location>
</feature>
<dbReference type="RefSeq" id="WP_137097058.1">
    <property type="nucleotide sequence ID" value="NZ_SWMS01000031.1"/>
</dbReference>
<gene>
    <name evidence="6" type="ORF">FCN18_33615</name>
</gene>
<evidence type="ECO:0000313" key="7">
    <source>
        <dbReference type="Proteomes" id="UP000309992"/>
    </source>
</evidence>
<feature type="region of interest" description="Disordered" evidence="4">
    <location>
        <begin position="375"/>
        <end position="415"/>
    </location>
</feature>
<evidence type="ECO:0000256" key="4">
    <source>
        <dbReference type="SAM" id="MobiDB-lite"/>
    </source>
</evidence>
<keyword evidence="2" id="KW-0238">DNA-binding</keyword>
<evidence type="ECO:0000256" key="3">
    <source>
        <dbReference type="ARBA" id="ARBA00023172"/>
    </source>
</evidence>
<dbReference type="Gene3D" id="1.10.443.10">
    <property type="entry name" value="Intergrase catalytic core"/>
    <property type="match status" value="1"/>
</dbReference>
<dbReference type="InterPro" id="IPR002104">
    <property type="entry name" value="Integrase_catalytic"/>
</dbReference>
<comment type="caution">
    <text evidence="6">The sequence shown here is derived from an EMBL/GenBank/DDBJ whole genome shotgun (WGS) entry which is preliminary data.</text>
</comment>
<dbReference type="Proteomes" id="UP000309992">
    <property type="component" value="Unassembled WGS sequence"/>
</dbReference>
<name>A0ABY2RUM3_9PSEU</name>
<dbReference type="InterPro" id="IPR010998">
    <property type="entry name" value="Integrase_recombinase_N"/>
</dbReference>
<dbReference type="InterPro" id="IPR011010">
    <property type="entry name" value="DNA_brk_join_enz"/>
</dbReference>
<dbReference type="InterPro" id="IPR013762">
    <property type="entry name" value="Integrase-like_cat_sf"/>
</dbReference>
<dbReference type="InterPro" id="IPR050090">
    <property type="entry name" value="Tyrosine_recombinase_XerCD"/>
</dbReference>
<protein>
    <recommendedName>
        <fullName evidence="5">Tyr recombinase domain-containing protein</fullName>
    </recommendedName>
</protein>
<evidence type="ECO:0000256" key="2">
    <source>
        <dbReference type="ARBA" id="ARBA00023125"/>
    </source>
</evidence>
<dbReference type="PROSITE" id="PS51898">
    <property type="entry name" value="TYR_RECOMBINASE"/>
    <property type="match status" value="1"/>
</dbReference>
<dbReference type="Pfam" id="PF00589">
    <property type="entry name" value="Phage_integrase"/>
    <property type="match status" value="1"/>
</dbReference>
<dbReference type="Gene3D" id="1.10.150.130">
    <property type="match status" value="1"/>
</dbReference>
<evidence type="ECO:0000256" key="1">
    <source>
        <dbReference type="ARBA" id="ARBA00008857"/>
    </source>
</evidence>
<dbReference type="SUPFAM" id="SSF56349">
    <property type="entry name" value="DNA breaking-rejoining enzymes"/>
    <property type="match status" value="1"/>
</dbReference>
<accession>A0ABY2RUM3</accession>
<dbReference type="PANTHER" id="PTHR30349:SF64">
    <property type="entry name" value="PROPHAGE INTEGRASE INTD-RELATED"/>
    <property type="match status" value="1"/>
</dbReference>
<sequence>MAWAEKLATGWRGRYRDQHGVKHKVTQPDGSLFERKKDAIEAAEEEAVKARRTAAVKQGALPASIKWGHWWDTIVVDRTFDESDTATAEKYIVKNWLRPKWGDTPLNKIPHDDVQEWVDDKQRGLGVRPGMSPRYARRIYAVFSVSMSIAVKKKVLDASPCVGIKLPKIPKKPKPYVETSHAAQLDLREDYQDAVEFGLETGLRPGELCGLHIHRCDLEKGWMDVVETFVHRRRVIRPIPKDQDARGVPLTSKAIEIVRRRMGDRDRSAGCGLQHTDGEACSSALVFLTARGRVMHPDALGQAMRRAAERAEMPRANANMYALRRGFGTRAARGGMDVFMLAGIMGHADIRETQGYVQMSPQVRAQAMAALGERPPLAAVGHDEDRGADPWGKRGADLNGDALESTGEDAAKDAV</sequence>
<keyword evidence="7" id="KW-1185">Reference proteome</keyword>
<proteinExistence type="inferred from homology"/>